<dbReference type="InterPro" id="IPR013103">
    <property type="entry name" value="RVT_2"/>
</dbReference>
<dbReference type="Proteomes" id="UP000288805">
    <property type="component" value="Unassembled WGS sequence"/>
</dbReference>
<dbReference type="GO" id="GO:0046872">
    <property type="term" value="F:metal ion binding"/>
    <property type="evidence" value="ECO:0007669"/>
    <property type="project" value="UniProtKB-KW"/>
</dbReference>
<feature type="domain" description="Integrase catalytic" evidence="4">
    <location>
        <begin position="155"/>
        <end position="321"/>
    </location>
</feature>
<dbReference type="InterPro" id="IPR012337">
    <property type="entry name" value="RNaseH-like_sf"/>
</dbReference>
<dbReference type="Pfam" id="PF25597">
    <property type="entry name" value="SH3_retrovirus"/>
    <property type="match status" value="1"/>
</dbReference>
<organism evidence="5 6">
    <name type="scientific">Vitis vinifera</name>
    <name type="common">Grape</name>
    <dbReference type="NCBI Taxonomy" id="29760"/>
    <lineage>
        <taxon>Eukaryota</taxon>
        <taxon>Viridiplantae</taxon>
        <taxon>Streptophyta</taxon>
        <taxon>Embryophyta</taxon>
        <taxon>Tracheophyta</taxon>
        <taxon>Spermatophyta</taxon>
        <taxon>Magnoliopsida</taxon>
        <taxon>eudicotyledons</taxon>
        <taxon>Gunneridae</taxon>
        <taxon>Pentapetalae</taxon>
        <taxon>rosids</taxon>
        <taxon>Vitales</taxon>
        <taxon>Vitaceae</taxon>
        <taxon>Viteae</taxon>
        <taxon>Vitis</taxon>
    </lineage>
</organism>
<dbReference type="SUPFAM" id="SSF56672">
    <property type="entry name" value="DNA/RNA polymerases"/>
    <property type="match status" value="1"/>
</dbReference>
<sequence>MLPVTKGRMFIPAPKIQEIASTNQFPPQQISTRNPRNSFNNQFPPQQKLQKSEEFSSTGFVIKDQLQQVLARGTKKGGLYALEENVIQAMTVTRSSKASSEVWHQRMGHPQTKSIKLLQDKKFIEVSSWMKSATVCVSCQLGKSCKLPFGLRNKISSNPLDKIHCDLWGPAPNNSTQGYKYYAVFIDDHTRYTWLYPLRRKSDFFECFLKFQILVENQLERRIKIFQSDGGGEFQSIKFQNHLSKCGILQQVSCPGTPEQNGVAERKHRHIVEMGLTMLFNAKLPLSLWVDAFLTAVYLINRLPSTVLKMESPFFMLFKQYPEYRSLRIFGCQCFPYLRDYGKNKFSPKTYPCVFIGYSSLHKGYRCLHPSTKRVYISRHVIFNENCFPYDNSLVKENHLQIPIEMVSFSTSDASCETSKIDHQTKSWKENTANQSSNSKKCSHCPCTTEQRNQFSVEGRISARCNTNQNTEASCVNSTGTPTAVATEISTVAASKNDHNTVVTTETPTDVALGASDHNSHTATTTGTLSQIESTNSYKPAKVSNFPDISQHTDNKGTHMITRSKLKNDPSLKSQMVTFAATRSDISEPKTYRTTLKIPHWLKAMQEEIKALIQNRTWDLVPRPPTTNIVGSKWVFKTKLKEDGTIDRYKARLVARGFSQIPGLDFGETFSPVIKHTTIRMIFSLAVTLGWKMRQLDVKNAFLHGFLKEEVFMEQPPGFINEDLPNHVCKLNRSLYGLKQAPRAWFDRLSQCLLHLGFCCGKADSSLFILRKVNKACQHFQAPTKADLRAVKRILRYLKGTMEHGIRFFKQSSLRLTGFCDADWAGCTNTRRSTSGALHMTVNPVFHARSKHIELDYHFVREKVARGVLITRFLPSSLQVADIFTKALPKTSFQFFRFKLGVHKLPLTSLRGADKGNSDKGNSNSASCS</sequence>
<dbReference type="AlphaFoldDB" id="A0A438DJK3"/>
<evidence type="ECO:0000256" key="1">
    <source>
        <dbReference type="ARBA" id="ARBA00022723"/>
    </source>
</evidence>
<dbReference type="PANTHER" id="PTHR42648:SF26">
    <property type="entry name" value="INTEGRASE CATALYTIC DOMAIN-CONTAINING PROTEIN"/>
    <property type="match status" value="1"/>
</dbReference>
<dbReference type="GO" id="GO:0016787">
    <property type="term" value="F:hydrolase activity"/>
    <property type="evidence" value="ECO:0007669"/>
    <property type="project" value="UniProtKB-KW"/>
</dbReference>
<dbReference type="InterPro" id="IPR043502">
    <property type="entry name" value="DNA/RNA_pol_sf"/>
</dbReference>
<dbReference type="InterPro" id="IPR039537">
    <property type="entry name" value="Retrotran_Ty1/copia-like"/>
</dbReference>
<comment type="caution">
    <text evidence="5">The sequence shown here is derived from an EMBL/GenBank/DDBJ whole genome shotgun (WGS) entry which is preliminary data.</text>
</comment>
<dbReference type="GO" id="GO:0015074">
    <property type="term" value="P:DNA integration"/>
    <property type="evidence" value="ECO:0007669"/>
    <property type="project" value="InterPro"/>
</dbReference>
<dbReference type="PANTHER" id="PTHR42648">
    <property type="entry name" value="TRANSPOSASE, PUTATIVE-RELATED"/>
    <property type="match status" value="1"/>
</dbReference>
<evidence type="ECO:0000313" key="6">
    <source>
        <dbReference type="Proteomes" id="UP000288805"/>
    </source>
</evidence>
<dbReference type="Pfam" id="PF00665">
    <property type="entry name" value="rve"/>
    <property type="match status" value="1"/>
</dbReference>
<dbReference type="CDD" id="cd09272">
    <property type="entry name" value="RNase_HI_RT_Ty1"/>
    <property type="match status" value="1"/>
</dbReference>
<dbReference type="SUPFAM" id="SSF53098">
    <property type="entry name" value="Ribonuclease H-like"/>
    <property type="match status" value="1"/>
</dbReference>
<protein>
    <submittedName>
        <fullName evidence="5">Retrovirus-related Pol polyprotein from transposon TNT 1-94</fullName>
    </submittedName>
</protein>
<dbReference type="InterPro" id="IPR001584">
    <property type="entry name" value="Integrase_cat-core"/>
</dbReference>
<dbReference type="Pfam" id="PF07727">
    <property type="entry name" value="RVT_2"/>
    <property type="match status" value="1"/>
</dbReference>
<dbReference type="EMBL" id="QGNW01001597">
    <property type="protein sequence ID" value="RVW35654.1"/>
    <property type="molecule type" value="Genomic_DNA"/>
</dbReference>
<accession>A0A438DJK3</accession>
<dbReference type="InterPro" id="IPR036397">
    <property type="entry name" value="RNaseH_sf"/>
</dbReference>
<evidence type="ECO:0000256" key="3">
    <source>
        <dbReference type="SAM" id="MobiDB-lite"/>
    </source>
</evidence>
<name>A0A438DJK3_VITVI</name>
<evidence type="ECO:0000259" key="4">
    <source>
        <dbReference type="PROSITE" id="PS50994"/>
    </source>
</evidence>
<evidence type="ECO:0000313" key="5">
    <source>
        <dbReference type="EMBL" id="RVW35654.1"/>
    </source>
</evidence>
<feature type="region of interest" description="Disordered" evidence="3">
    <location>
        <begin position="21"/>
        <end position="48"/>
    </location>
</feature>
<dbReference type="InterPro" id="IPR057670">
    <property type="entry name" value="SH3_retrovirus"/>
</dbReference>
<evidence type="ECO:0000256" key="2">
    <source>
        <dbReference type="ARBA" id="ARBA00022801"/>
    </source>
</evidence>
<dbReference type="GO" id="GO:0003676">
    <property type="term" value="F:nucleic acid binding"/>
    <property type="evidence" value="ECO:0007669"/>
    <property type="project" value="InterPro"/>
</dbReference>
<reference evidence="5 6" key="1">
    <citation type="journal article" date="2018" name="PLoS Genet.">
        <title>Population sequencing reveals clonal diversity and ancestral inbreeding in the grapevine cultivar Chardonnay.</title>
        <authorList>
            <person name="Roach M.J."/>
            <person name="Johnson D.L."/>
            <person name="Bohlmann J."/>
            <person name="van Vuuren H.J."/>
            <person name="Jones S.J."/>
            <person name="Pretorius I.S."/>
            <person name="Schmidt S.A."/>
            <person name="Borneman A.R."/>
        </authorList>
    </citation>
    <scope>NUCLEOTIDE SEQUENCE [LARGE SCALE GENOMIC DNA]</scope>
    <source>
        <strain evidence="6">cv. Chardonnay</strain>
        <tissue evidence="5">Leaf</tissue>
    </source>
</reference>
<keyword evidence="2" id="KW-0378">Hydrolase</keyword>
<dbReference type="Pfam" id="PF13976">
    <property type="entry name" value="gag_pre-integrs"/>
    <property type="match status" value="1"/>
</dbReference>
<proteinExistence type="predicted"/>
<keyword evidence="1" id="KW-0479">Metal-binding</keyword>
<dbReference type="InterPro" id="IPR025724">
    <property type="entry name" value="GAG-pre-integrase_dom"/>
</dbReference>
<dbReference type="Gene3D" id="3.30.420.10">
    <property type="entry name" value="Ribonuclease H-like superfamily/Ribonuclease H"/>
    <property type="match status" value="1"/>
</dbReference>
<dbReference type="PROSITE" id="PS50994">
    <property type="entry name" value="INTEGRASE"/>
    <property type="match status" value="1"/>
</dbReference>
<gene>
    <name evidence="5" type="primary">POLX_2473</name>
    <name evidence="5" type="ORF">CK203_108172</name>
</gene>